<protein>
    <submittedName>
        <fullName evidence="6">Colicin V production protein</fullName>
    </submittedName>
</protein>
<evidence type="ECO:0000313" key="7">
    <source>
        <dbReference type="Proteomes" id="UP000316473"/>
    </source>
</evidence>
<gene>
    <name evidence="6" type="ORF">Nstercoris_01446</name>
</gene>
<dbReference type="KEGG" id="nst:Nstercoris_01446"/>
<dbReference type="GO" id="GO:0016020">
    <property type="term" value="C:membrane"/>
    <property type="evidence" value="ECO:0007669"/>
    <property type="project" value="UniProtKB-SubCell"/>
</dbReference>
<name>A0A4Y1YMD9_9PROT</name>
<dbReference type="EMBL" id="AP019755">
    <property type="protein sequence ID" value="BBL35184.1"/>
    <property type="molecule type" value="Genomic_DNA"/>
</dbReference>
<evidence type="ECO:0000256" key="4">
    <source>
        <dbReference type="ARBA" id="ARBA00023136"/>
    </source>
</evidence>
<evidence type="ECO:0000256" key="1">
    <source>
        <dbReference type="ARBA" id="ARBA00004141"/>
    </source>
</evidence>
<dbReference type="InterPro" id="IPR003825">
    <property type="entry name" value="Colicin-V_CvpA"/>
</dbReference>
<reference evidence="6 7" key="1">
    <citation type="submission" date="2019-06" db="EMBL/GenBank/DDBJ databases">
        <title>Nitrosomonas stercoris KYUHI-S whole genome shotgun sequence.</title>
        <authorList>
            <person name="Nakagawa T."/>
            <person name="Tsuchiya Y."/>
            <person name="Takahashi R."/>
        </authorList>
    </citation>
    <scope>NUCLEOTIDE SEQUENCE [LARGE SCALE GENOMIC DNA]</scope>
    <source>
        <strain evidence="6 7">KYUHI-S</strain>
    </source>
</reference>
<dbReference type="PANTHER" id="PTHR36926">
    <property type="entry name" value="COLICIN V PRODUCTION PROTEIN"/>
    <property type="match status" value="1"/>
</dbReference>
<sequence length="164" mass="18086">MTIFDYAVIAIVAFSALLSITRGLVFEIVSLLAWIIAFFVASRYSINVAPLLSDWVADESIRTLVAFSLTFFLTLTVTMLASRLLSLLVKGIGLGLIDRMLGALFGIVRGAVIVLFLVIAAGFTPLPQQPFWQQAVLSEPLEILAADIIPWLPEKFRELINFAR</sequence>
<keyword evidence="2 5" id="KW-0812">Transmembrane</keyword>
<feature type="transmembrane region" description="Helical" evidence="5">
    <location>
        <begin position="32"/>
        <end position="52"/>
    </location>
</feature>
<keyword evidence="4 5" id="KW-0472">Membrane</keyword>
<feature type="transmembrane region" description="Helical" evidence="5">
    <location>
        <begin position="101"/>
        <end position="123"/>
    </location>
</feature>
<feature type="transmembrane region" description="Helical" evidence="5">
    <location>
        <begin position="64"/>
        <end position="89"/>
    </location>
</feature>
<evidence type="ECO:0000256" key="3">
    <source>
        <dbReference type="ARBA" id="ARBA00022989"/>
    </source>
</evidence>
<dbReference type="InterPro" id="IPR052719">
    <property type="entry name" value="CvpA-like"/>
</dbReference>
<dbReference type="Pfam" id="PF02674">
    <property type="entry name" value="Colicin_V"/>
    <property type="match status" value="1"/>
</dbReference>
<comment type="subcellular location">
    <subcellularLocation>
        <location evidence="1">Membrane</location>
        <topology evidence="1">Multi-pass membrane protein</topology>
    </subcellularLocation>
</comment>
<proteinExistence type="predicted"/>
<keyword evidence="7" id="KW-1185">Reference proteome</keyword>
<dbReference type="PANTHER" id="PTHR36926:SF1">
    <property type="entry name" value="COLICIN V PRODUCTION PROTEIN"/>
    <property type="match status" value="1"/>
</dbReference>
<organism evidence="6 7">
    <name type="scientific">Nitrosomonas stercoris</name>
    <dbReference type="NCBI Taxonomy" id="1444684"/>
    <lineage>
        <taxon>Bacteria</taxon>
        <taxon>Pseudomonadati</taxon>
        <taxon>Pseudomonadota</taxon>
        <taxon>Betaproteobacteria</taxon>
        <taxon>Nitrosomonadales</taxon>
        <taxon>Nitrosomonadaceae</taxon>
        <taxon>Nitrosomonas</taxon>
    </lineage>
</organism>
<evidence type="ECO:0000256" key="5">
    <source>
        <dbReference type="SAM" id="Phobius"/>
    </source>
</evidence>
<evidence type="ECO:0000313" key="6">
    <source>
        <dbReference type="EMBL" id="BBL35184.1"/>
    </source>
</evidence>
<evidence type="ECO:0000256" key="2">
    <source>
        <dbReference type="ARBA" id="ARBA00022692"/>
    </source>
</evidence>
<feature type="transmembrane region" description="Helical" evidence="5">
    <location>
        <begin position="6"/>
        <end position="25"/>
    </location>
</feature>
<dbReference type="GO" id="GO:0009403">
    <property type="term" value="P:toxin biosynthetic process"/>
    <property type="evidence" value="ECO:0007669"/>
    <property type="project" value="InterPro"/>
</dbReference>
<keyword evidence="3 5" id="KW-1133">Transmembrane helix</keyword>
<accession>A0A4Y1YMD9</accession>
<dbReference type="AlphaFoldDB" id="A0A4Y1YMD9"/>
<dbReference type="Proteomes" id="UP000316473">
    <property type="component" value="Chromosome"/>
</dbReference>